<dbReference type="Proteomes" id="UP000541425">
    <property type="component" value="Unassembled WGS sequence"/>
</dbReference>
<accession>A0A7W5YE23</accession>
<dbReference type="PANTHER" id="PTHR21016">
    <property type="entry name" value="BETA-AMYLOID BINDING PROTEIN-RELATED"/>
    <property type="match status" value="1"/>
</dbReference>
<feature type="domain" description="TM2" evidence="6">
    <location>
        <begin position="45"/>
        <end position="93"/>
    </location>
</feature>
<dbReference type="PANTHER" id="PTHR21016:SF25">
    <property type="entry name" value="TM2 DOMAIN-CONTAINING PROTEIN DDB_G0277895-RELATED"/>
    <property type="match status" value="1"/>
</dbReference>
<evidence type="ECO:0000313" key="8">
    <source>
        <dbReference type="Proteomes" id="UP000541425"/>
    </source>
</evidence>
<evidence type="ECO:0000259" key="6">
    <source>
        <dbReference type="Pfam" id="PF05154"/>
    </source>
</evidence>
<dbReference type="RefSeq" id="WP_183696554.1">
    <property type="nucleotide sequence ID" value="NZ_JACICA010000006.1"/>
</dbReference>
<evidence type="ECO:0000256" key="4">
    <source>
        <dbReference type="ARBA" id="ARBA00023136"/>
    </source>
</evidence>
<dbReference type="Pfam" id="PF05154">
    <property type="entry name" value="TM2"/>
    <property type="match status" value="1"/>
</dbReference>
<evidence type="ECO:0000313" key="7">
    <source>
        <dbReference type="EMBL" id="MBB3702864.1"/>
    </source>
</evidence>
<feature type="transmembrane region" description="Helical" evidence="5">
    <location>
        <begin position="74"/>
        <end position="96"/>
    </location>
</feature>
<evidence type="ECO:0000256" key="1">
    <source>
        <dbReference type="ARBA" id="ARBA00004141"/>
    </source>
</evidence>
<reference evidence="7 8" key="1">
    <citation type="submission" date="2020-08" db="EMBL/GenBank/DDBJ databases">
        <title>Genomic Encyclopedia of Type Strains, Phase IV (KMG-IV): sequencing the most valuable type-strain genomes for metagenomic binning, comparative biology and taxonomic classification.</title>
        <authorList>
            <person name="Goeker M."/>
        </authorList>
    </citation>
    <scope>NUCLEOTIDE SEQUENCE [LARGE SCALE GENOMIC DNA]</scope>
    <source>
        <strain evidence="7 8">DSM 22548</strain>
    </source>
</reference>
<comment type="subcellular location">
    <subcellularLocation>
        <location evidence="1">Membrane</location>
        <topology evidence="1">Multi-pass membrane protein</topology>
    </subcellularLocation>
</comment>
<gene>
    <name evidence="7" type="ORF">FHS60_001337</name>
</gene>
<protein>
    <submittedName>
        <fullName evidence="7">TM2 domain-containing membrane protein YozV</fullName>
    </submittedName>
</protein>
<sequence length="112" mass="12970">MTAQKVDMFLMANNHYLPQSKLLLLREQLLSLDDSYWIVLTTIQFKNPTMAVVLSIFFFHFAVDRFYIGDIALGLLKLCTAGGFLFWAFLDLFLIAGATRDRNYQKLQARLQ</sequence>
<proteinExistence type="predicted"/>
<dbReference type="GO" id="GO:0016020">
    <property type="term" value="C:membrane"/>
    <property type="evidence" value="ECO:0007669"/>
    <property type="project" value="UniProtKB-SubCell"/>
</dbReference>
<evidence type="ECO:0000256" key="3">
    <source>
        <dbReference type="ARBA" id="ARBA00022989"/>
    </source>
</evidence>
<comment type="caution">
    <text evidence="7">The sequence shown here is derived from an EMBL/GenBank/DDBJ whole genome shotgun (WGS) entry which is preliminary data.</text>
</comment>
<keyword evidence="4 5" id="KW-0472">Membrane</keyword>
<dbReference type="InterPro" id="IPR007829">
    <property type="entry name" value="TM2"/>
</dbReference>
<name>A0A7W5YE23_9BACT</name>
<evidence type="ECO:0000256" key="5">
    <source>
        <dbReference type="SAM" id="Phobius"/>
    </source>
</evidence>
<keyword evidence="3 5" id="KW-1133">Transmembrane helix</keyword>
<dbReference type="AlphaFoldDB" id="A0A7W5YE23"/>
<keyword evidence="2 5" id="KW-0812">Transmembrane</keyword>
<evidence type="ECO:0000256" key="2">
    <source>
        <dbReference type="ARBA" id="ARBA00022692"/>
    </source>
</evidence>
<dbReference type="InterPro" id="IPR050932">
    <property type="entry name" value="TM2D1-3-like"/>
</dbReference>
<dbReference type="EMBL" id="JACICA010000006">
    <property type="protein sequence ID" value="MBB3702864.1"/>
    <property type="molecule type" value="Genomic_DNA"/>
</dbReference>
<organism evidence="7 8">
    <name type="scientific">Alloprevotella rava</name>
    <dbReference type="NCBI Taxonomy" id="671218"/>
    <lineage>
        <taxon>Bacteria</taxon>
        <taxon>Pseudomonadati</taxon>
        <taxon>Bacteroidota</taxon>
        <taxon>Bacteroidia</taxon>
        <taxon>Bacteroidales</taxon>
        <taxon>Prevotellaceae</taxon>
        <taxon>Alloprevotella</taxon>
    </lineage>
</organism>